<dbReference type="Gene3D" id="3.40.50.10600">
    <property type="entry name" value="SpoIIaa-like domains"/>
    <property type="match status" value="1"/>
</dbReference>
<protein>
    <submittedName>
        <fullName evidence="1">Uncharacterized protein</fullName>
    </submittedName>
</protein>
<dbReference type="InterPro" id="IPR036513">
    <property type="entry name" value="STAS_dom_sf"/>
</dbReference>
<dbReference type="RefSeq" id="WP_147929787.1">
    <property type="nucleotide sequence ID" value="NZ_VOXD01000006.1"/>
</dbReference>
<sequence length="110" mass="12673">MLRFTYKSGKNLHYEISGRLDAKDLCRYYAEIDASYQQYGKLMLSVTVDDFRGYTGARALYLFFTHEPALLWKVEAYSLQGGPAWLRGAVSLLGACLFWIRFEVKKIKAT</sequence>
<dbReference type="AlphaFoldDB" id="A0A5C7FKT9"/>
<dbReference type="EMBL" id="VOXD01000006">
    <property type="protein sequence ID" value="TXF90615.1"/>
    <property type="molecule type" value="Genomic_DNA"/>
</dbReference>
<evidence type="ECO:0000313" key="2">
    <source>
        <dbReference type="Proteomes" id="UP000321907"/>
    </source>
</evidence>
<comment type="caution">
    <text evidence="1">The sequence shown here is derived from an EMBL/GenBank/DDBJ whole genome shotgun (WGS) entry which is preliminary data.</text>
</comment>
<accession>A0A5C7FKT9</accession>
<dbReference type="OrthoDB" id="1447828at2"/>
<keyword evidence="2" id="KW-1185">Reference proteome</keyword>
<gene>
    <name evidence="1" type="ORF">FUA23_05845</name>
</gene>
<dbReference type="InterPro" id="IPR038396">
    <property type="entry name" value="SpoIIAA-like_sf"/>
</dbReference>
<proteinExistence type="predicted"/>
<name>A0A5C7FKT9_9BACT</name>
<organism evidence="1 2">
    <name type="scientific">Neolewinella aurantiaca</name>
    <dbReference type="NCBI Taxonomy" id="2602767"/>
    <lineage>
        <taxon>Bacteria</taxon>
        <taxon>Pseudomonadati</taxon>
        <taxon>Bacteroidota</taxon>
        <taxon>Saprospiria</taxon>
        <taxon>Saprospirales</taxon>
        <taxon>Lewinellaceae</taxon>
        <taxon>Neolewinella</taxon>
    </lineage>
</organism>
<evidence type="ECO:0000313" key="1">
    <source>
        <dbReference type="EMBL" id="TXF90615.1"/>
    </source>
</evidence>
<reference evidence="1 2" key="1">
    <citation type="submission" date="2019-08" db="EMBL/GenBank/DDBJ databases">
        <title>Lewinella sp. strain SSH13 Genome sequencing and assembly.</title>
        <authorList>
            <person name="Kim I."/>
        </authorList>
    </citation>
    <scope>NUCLEOTIDE SEQUENCE [LARGE SCALE GENOMIC DNA]</scope>
    <source>
        <strain evidence="1 2">SSH13</strain>
    </source>
</reference>
<dbReference type="Proteomes" id="UP000321907">
    <property type="component" value="Unassembled WGS sequence"/>
</dbReference>
<dbReference type="SUPFAM" id="SSF52091">
    <property type="entry name" value="SpoIIaa-like"/>
    <property type="match status" value="1"/>
</dbReference>